<keyword evidence="9" id="KW-1185">Reference proteome</keyword>
<accession>A0AA35T0R1</accession>
<dbReference type="Pfam" id="PF24654">
    <property type="entry name" value="CEP76_N"/>
    <property type="match status" value="1"/>
</dbReference>
<feature type="domain" description="Centrosomal protein of 76 kDa C-terminal" evidence="5">
    <location>
        <begin position="410"/>
        <end position="547"/>
    </location>
</feature>
<evidence type="ECO:0000256" key="1">
    <source>
        <dbReference type="ARBA" id="ARBA00004300"/>
    </source>
</evidence>
<feature type="domain" description="CEP76/DRC7 peptidase-like" evidence="7">
    <location>
        <begin position="342"/>
        <end position="385"/>
    </location>
</feature>
<feature type="domain" description="CEP76 C2" evidence="4">
    <location>
        <begin position="163"/>
        <end position="240"/>
    </location>
</feature>
<evidence type="ECO:0000259" key="4">
    <source>
        <dbReference type="Pfam" id="PF15627"/>
    </source>
</evidence>
<dbReference type="GO" id="GO:0005813">
    <property type="term" value="C:centrosome"/>
    <property type="evidence" value="ECO:0007669"/>
    <property type="project" value="UniProtKB-SubCell"/>
</dbReference>
<evidence type="ECO:0000256" key="3">
    <source>
        <dbReference type="SAM" id="MobiDB-lite"/>
    </source>
</evidence>
<dbReference type="Pfam" id="PF24652">
    <property type="entry name" value="CEP76_C"/>
    <property type="match status" value="1"/>
</dbReference>
<dbReference type="Pfam" id="PF15627">
    <property type="entry name" value="CEP76-C2"/>
    <property type="match status" value="1"/>
</dbReference>
<evidence type="ECO:0000259" key="7">
    <source>
        <dbReference type="Pfam" id="PF24656"/>
    </source>
</evidence>
<dbReference type="InterPro" id="IPR056288">
    <property type="entry name" value="CEP76_C"/>
</dbReference>
<dbReference type="InterPro" id="IPR052299">
    <property type="entry name" value="CEP76"/>
</dbReference>
<dbReference type="GO" id="GO:0046599">
    <property type="term" value="P:regulation of centriole replication"/>
    <property type="evidence" value="ECO:0007669"/>
    <property type="project" value="TreeGrafter"/>
</dbReference>
<evidence type="ECO:0000256" key="2">
    <source>
        <dbReference type="ARBA" id="ARBA00022490"/>
    </source>
</evidence>
<dbReference type="GO" id="GO:0005814">
    <property type="term" value="C:centriole"/>
    <property type="evidence" value="ECO:0007669"/>
    <property type="project" value="TreeGrafter"/>
</dbReference>
<dbReference type="Proteomes" id="UP001174909">
    <property type="component" value="Unassembled WGS sequence"/>
</dbReference>
<keyword evidence="2" id="KW-0963">Cytoplasm</keyword>
<feature type="compositionally biased region" description="Basic and acidic residues" evidence="3">
    <location>
        <begin position="70"/>
        <end position="85"/>
    </location>
</feature>
<sequence length="553" mass="62314">MSSSATALPAERVAELRQAIHCQVTKMGIKGQIQRCLADSRDRPMDEERVLQLLESRGIVESVMQSLQLDGKRERKGEVGRRGDREEDMGADDDTTKEGGRGCVCEEVRLEKMVEEVSERLDQRTGEEVPKRGQFPAPVNLISRRAFSWNCWTVEGGGGGGRAMAYADALAISEPIRLVVTRHNERGERDLVGTYDLDWRSVLTDERGKWSGTAELSGVGTESKISSGLLELRLEVFPKSPSLERVYLSGHRETERQQAGESDRLFLVYSRQWWREYLQIRPEHGQRMVKIFAMDESGKNRCVCSFVRPLRAGRLLDGPRQAARYRHVPFDPNNQAGAPPTSPTHPYRTVGCLFNHASFLANTQPSDSALTCRFDLWNRSLWKRMSSEALLSIPRQRRDQLCWSLLPPTLDSVTAANVLEQELRTLLTQHRTDLGLSTVWDDCLCYLLTPALASYEQERCGGGGSEGTEEFQEAVRAHVEEGHTFKGFPIQLPHCSPRRAFLTCLRSPVCSEIVGCRGDQVRLALRVKVYTYPEEVVAVWIMIAATYCSVLCH</sequence>
<protein>
    <submittedName>
        <fullName evidence="8">Centrosomal protein of 76 kDa</fullName>
    </submittedName>
</protein>
<comment type="subcellular location">
    <subcellularLocation>
        <location evidence="1">Cytoplasm</location>
        <location evidence="1">Cytoskeleton</location>
        <location evidence="1">Microtubule organizing center</location>
        <location evidence="1">Centrosome</location>
    </subcellularLocation>
</comment>
<dbReference type="EMBL" id="CASHTH010003016">
    <property type="protein sequence ID" value="CAI8038868.1"/>
    <property type="molecule type" value="Genomic_DNA"/>
</dbReference>
<dbReference type="PANTHER" id="PTHR46436">
    <property type="entry name" value="CENTROSOMAL PROTEIN OF 76 KDA"/>
    <property type="match status" value="1"/>
</dbReference>
<evidence type="ECO:0000259" key="5">
    <source>
        <dbReference type="Pfam" id="PF24652"/>
    </source>
</evidence>
<proteinExistence type="predicted"/>
<dbReference type="InterPro" id="IPR056290">
    <property type="entry name" value="CEPT76/DRC7_peptidase-like_dom"/>
</dbReference>
<comment type="caution">
    <text evidence="8">The sequence shown here is derived from an EMBL/GenBank/DDBJ whole genome shotgun (WGS) entry which is preliminary data.</text>
</comment>
<evidence type="ECO:0000313" key="8">
    <source>
        <dbReference type="EMBL" id="CAI8038868.1"/>
    </source>
</evidence>
<feature type="region of interest" description="Disordered" evidence="3">
    <location>
        <begin position="70"/>
        <end position="100"/>
    </location>
</feature>
<dbReference type="InterPro" id="IPR056289">
    <property type="entry name" value="CEP76_N"/>
</dbReference>
<organism evidence="8 9">
    <name type="scientific">Geodia barretti</name>
    <name type="common">Barrett's horny sponge</name>
    <dbReference type="NCBI Taxonomy" id="519541"/>
    <lineage>
        <taxon>Eukaryota</taxon>
        <taxon>Metazoa</taxon>
        <taxon>Porifera</taxon>
        <taxon>Demospongiae</taxon>
        <taxon>Heteroscleromorpha</taxon>
        <taxon>Tetractinellida</taxon>
        <taxon>Astrophorina</taxon>
        <taxon>Geodiidae</taxon>
        <taxon>Geodia</taxon>
    </lineage>
</organism>
<feature type="domain" description="CEP76 N-terminal" evidence="6">
    <location>
        <begin position="15"/>
        <end position="67"/>
    </location>
</feature>
<evidence type="ECO:0000313" key="9">
    <source>
        <dbReference type="Proteomes" id="UP001174909"/>
    </source>
</evidence>
<name>A0AA35T0R1_GEOBA</name>
<dbReference type="InterPro" id="IPR028926">
    <property type="entry name" value="CEP76-C2"/>
</dbReference>
<dbReference type="Pfam" id="PF24656">
    <property type="entry name" value="CEPT76_peptidase"/>
    <property type="match status" value="1"/>
</dbReference>
<evidence type="ECO:0000259" key="6">
    <source>
        <dbReference type="Pfam" id="PF24654"/>
    </source>
</evidence>
<dbReference type="PANTHER" id="PTHR46436:SF1">
    <property type="entry name" value="CENTROSOMAL PROTEIN OF 76 KDA"/>
    <property type="match status" value="1"/>
</dbReference>
<dbReference type="AlphaFoldDB" id="A0AA35T0R1"/>
<reference evidence="8" key="1">
    <citation type="submission" date="2023-03" db="EMBL/GenBank/DDBJ databases">
        <authorList>
            <person name="Steffen K."/>
            <person name="Cardenas P."/>
        </authorList>
    </citation>
    <scope>NUCLEOTIDE SEQUENCE</scope>
</reference>
<gene>
    <name evidence="8" type="ORF">GBAR_LOCUS21658</name>
</gene>